<evidence type="ECO:0000313" key="2">
    <source>
        <dbReference type="Proteomes" id="UP001221898"/>
    </source>
</evidence>
<dbReference type="GO" id="GO:0004842">
    <property type="term" value="F:ubiquitin-protein transferase activity"/>
    <property type="evidence" value="ECO:0007669"/>
    <property type="project" value="InterPro"/>
</dbReference>
<dbReference type="GO" id="GO:0016020">
    <property type="term" value="C:membrane"/>
    <property type="evidence" value="ECO:0007669"/>
    <property type="project" value="TreeGrafter"/>
</dbReference>
<dbReference type="GO" id="GO:0005829">
    <property type="term" value="C:cytosol"/>
    <property type="evidence" value="ECO:0007669"/>
    <property type="project" value="TreeGrafter"/>
</dbReference>
<dbReference type="CDD" id="cd00009">
    <property type="entry name" value="AAA"/>
    <property type="match status" value="1"/>
</dbReference>
<dbReference type="GO" id="GO:0005730">
    <property type="term" value="C:nucleolus"/>
    <property type="evidence" value="ECO:0007669"/>
    <property type="project" value="TreeGrafter"/>
</dbReference>
<dbReference type="GO" id="GO:2000051">
    <property type="term" value="P:negative regulation of non-canonical Wnt signaling pathway"/>
    <property type="evidence" value="ECO:0007669"/>
    <property type="project" value="TreeGrafter"/>
</dbReference>
<protein>
    <recommendedName>
        <fullName evidence="3">Ring finger protein 213</fullName>
    </recommendedName>
</protein>
<dbReference type="AlphaFoldDB" id="A0AAD7RUU9"/>
<dbReference type="PANTHER" id="PTHR22605:SF18">
    <property type="entry name" value="E3 UBIQUITIN-PROTEIN LIGASE RNF213-ALPHA"/>
    <property type="match status" value="1"/>
</dbReference>
<dbReference type="PANTHER" id="PTHR22605">
    <property type="entry name" value="RZ-TYPE DOMAIN-CONTAINING PROTEIN"/>
    <property type="match status" value="1"/>
</dbReference>
<keyword evidence="2" id="KW-1185">Reference proteome</keyword>
<dbReference type="EMBL" id="JAINUG010000166">
    <property type="protein sequence ID" value="KAJ8390752.1"/>
    <property type="molecule type" value="Genomic_DNA"/>
</dbReference>
<organism evidence="1 2">
    <name type="scientific">Aldrovandia affinis</name>
    <dbReference type="NCBI Taxonomy" id="143900"/>
    <lineage>
        <taxon>Eukaryota</taxon>
        <taxon>Metazoa</taxon>
        <taxon>Chordata</taxon>
        <taxon>Craniata</taxon>
        <taxon>Vertebrata</taxon>
        <taxon>Euteleostomi</taxon>
        <taxon>Actinopterygii</taxon>
        <taxon>Neopterygii</taxon>
        <taxon>Teleostei</taxon>
        <taxon>Notacanthiformes</taxon>
        <taxon>Halosauridae</taxon>
        <taxon>Aldrovandia</taxon>
    </lineage>
</organism>
<dbReference type="Gene3D" id="3.40.50.300">
    <property type="entry name" value="P-loop containing nucleotide triphosphate hydrolases"/>
    <property type="match status" value="1"/>
</dbReference>
<sequence length="1146" mass="129255">MNPTLSLGNALRLEIPQEHGGEVRSYSLEDLRELQNKLMLMSGRGEQDQAEVDRFSEAFSGVQRLAAAFIELHAAGNPLFRRWEAKVSCCPRADAGIVMDFHLGSAAGEMAVQGEQLEQLPLLCRKMERFLTAWSDFMDEQRSAHYYLNYYSAEQVVYLCERLSVWAADCQLDVQAATMLSFVGPECGRGALKQALILALQGGLLAEEEGEAGRPADGSGELDLVWDAYMRDMRGFLQHTLDVPSLGTLLGTLAEGADEEGEGQRKVVSRSLPGGFSSGRPNLVVCPQGEALASCLCVYMASEREPLPTYDEVLLCDAATPYQQVELFLRRCLTAGYRGRKIYTLLHAERLAYDVSWRAERLFQRLTLLCAHDYGLVILCSAGQEHAYLPSAFSRYRLLAVPQQPLERVRSYLSRHYAVPPDQPSAAGVFKHRQFVGVVSSKRPGVGKSLYIQRLYERLQESANGENSLLKCIRLTESRVDENAIVGSLLGREELAIFHFDVTSSVQKGLHEFLFRLLVLRYLMDAEGHMWKYNSRQLYIIEILRSAQDARQNEPRSGAYAHYSFLDVFPAVFCRPPKEVLELEMRGQDGAAMGDPLMDDQEFRSEAYQRPYQYLIRFHNAASLDRFAYTGVEGTHVECLQMLFLYCGVLDPSWAELRNFAGFLNEQLRDCEKSVYCNANLVGDTLQGFRNFVVDFMILMAKDFATPSLSISDQSSGKQQVDLTRVSEEDLAPFRIRKRWESEPHPYVFFNDDHVSMTFIGFHLRENAQSGLDAVHPTSGVVIKRNVMTKQLYDGLRRQGVRFDLDFDGLPRDEKITCLCRVLGVQWPTDPDQTYELTIDNVLKMLAIHMRLRCGIPVIVMGETGCGKTRLVRFLCELRRSGADVQNMTLVKVHGGTTSQMIYSKVRRAEAEAAFNKREHGLDTVLFFDEANTTEAVSSIKEEALGADDTEAGVRGSGVQSPCRGDRGQAGIHPLRQLVYRVQVLPPSLIPLVWDFGQLNDQTEKIYIQQIVRRVVQTSCVGAGCAGMITDVLSSSQRYMRARRDECSFVSLRDVERCMRAFLWFYNNHAMFRNQNPEETKGNQTSSEDDERRDSVVWALVMAVGVCYHACLENKDGYRSEIAKASLRASPHSGSCRKSRWRRTSC</sequence>
<dbReference type="GO" id="GO:0006511">
    <property type="term" value="P:ubiquitin-dependent protein catabolic process"/>
    <property type="evidence" value="ECO:0007669"/>
    <property type="project" value="TreeGrafter"/>
</dbReference>
<dbReference type="SUPFAM" id="SSF52540">
    <property type="entry name" value="P-loop containing nucleoside triphosphate hydrolases"/>
    <property type="match status" value="1"/>
</dbReference>
<gene>
    <name evidence="1" type="ORF">AAFF_G00101320</name>
</gene>
<reference evidence="1" key="1">
    <citation type="journal article" date="2023" name="Science">
        <title>Genome structures resolve the early diversification of teleost fishes.</title>
        <authorList>
            <person name="Parey E."/>
            <person name="Louis A."/>
            <person name="Montfort J."/>
            <person name="Bouchez O."/>
            <person name="Roques C."/>
            <person name="Iampietro C."/>
            <person name="Lluch J."/>
            <person name="Castinel A."/>
            <person name="Donnadieu C."/>
            <person name="Desvignes T."/>
            <person name="Floi Bucao C."/>
            <person name="Jouanno E."/>
            <person name="Wen M."/>
            <person name="Mejri S."/>
            <person name="Dirks R."/>
            <person name="Jansen H."/>
            <person name="Henkel C."/>
            <person name="Chen W.J."/>
            <person name="Zahm M."/>
            <person name="Cabau C."/>
            <person name="Klopp C."/>
            <person name="Thompson A.W."/>
            <person name="Robinson-Rechavi M."/>
            <person name="Braasch I."/>
            <person name="Lecointre G."/>
            <person name="Bobe J."/>
            <person name="Postlethwait J.H."/>
            <person name="Berthelot C."/>
            <person name="Roest Crollius H."/>
            <person name="Guiguen Y."/>
        </authorList>
    </citation>
    <scope>NUCLEOTIDE SEQUENCE</scope>
    <source>
        <strain evidence="1">NC1722</strain>
    </source>
</reference>
<dbReference type="GO" id="GO:0016887">
    <property type="term" value="F:ATP hydrolysis activity"/>
    <property type="evidence" value="ECO:0007669"/>
    <property type="project" value="InterPro"/>
</dbReference>
<dbReference type="GO" id="GO:0002040">
    <property type="term" value="P:sprouting angiogenesis"/>
    <property type="evidence" value="ECO:0007669"/>
    <property type="project" value="TreeGrafter"/>
</dbReference>
<proteinExistence type="predicted"/>
<dbReference type="InterPro" id="IPR027417">
    <property type="entry name" value="P-loop_NTPase"/>
</dbReference>
<evidence type="ECO:0008006" key="3">
    <source>
        <dbReference type="Google" id="ProtNLM"/>
    </source>
</evidence>
<name>A0AAD7RUU9_9TELE</name>
<comment type="caution">
    <text evidence="1">The sequence shown here is derived from an EMBL/GenBank/DDBJ whole genome shotgun (WGS) entry which is preliminary data.</text>
</comment>
<accession>A0AAD7RUU9</accession>
<evidence type="ECO:0000313" key="1">
    <source>
        <dbReference type="EMBL" id="KAJ8390752.1"/>
    </source>
</evidence>
<dbReference type="InterPro" id="IPR031248">
    <property type="entry name" value="RNF213"/>
</dbReference>
<dbReference type="Proteomes" id="UP001221898">
    <property type="component" value="Unassembled WGS sequence"/>
</dbReference>